<proteinExistence type="predicted"/>
<dbReference type="Proteomes" id="UP001199469">
    <property type="component" value="Unassembled WGS sequence"/>
</dbReference>
<dbReference type="PANTHER" id="PTHR33993:SF14">
    <property type="entry name" value="GB|AAF24581.1"/>
    <property type="match status" value="1"/>
</dbReference>
<feature type="domain" description="VOC" evidence="1">
    <location>
        <begin position="1"/>
        <end position="113"/>
    </location>
</feature>
<accession>A0ABS8PGK6</accession>
<dbReference type="InterPro" id="IPR052164">
    <property type="entry name" value="Anthracycline_SecMetBiosynth"/>
</dbReference>
<dbReference type="Pfam" id="PF18029">
    <property type="entry name" value="Glyoxalase_6"/>
    <property type="match status" value="1"/>
</dbReference>
<dbReference type="PROSITE" id="PS51819">
    <property type="entry name" value="VOC"/>
    <property type="match status" value="2"/>
</dbReference>
<evidence type="ECO:0000313" key="3">
    <source>
        <dbReference type="Proteomes" id="UP001199469"/>
    </source>
</evidence>
<reference evidence="2 3" key="1">
    <citation type="submission" date="2021-11" db="EMBL/GenBank/DDBJ databases">
        <title>Draft genome sequence of Actinomycetospora sp. SF1 isolated from the rhizosphere soil.</title>
        <authorList>
            <person name="Duangmal K."/>
            <person name="Chantavorakit T."/>
        </authorList>
    </citation>
    <scope>NUCLEOTIDE SEQUENCE [LARGE SCALE GENOMIC DNA]</scope>
    <source>
        <strain evidence="2 3">TBRC 5722</strain>
    </source>
</reference>
<dbReference type="InterPro" id="IPR004360">
    <property type="entry name" value="Glyas_Fos-R_dOase_dom"/>
</dbReference>
<feature type="domain" description="VOC" evidence="1">
    <location>
        <begin position="119"/>
        <end position="227"/>
    </location>
</feature>
<dbReference type="InterPro" id="IPR029068">
    <property type="entry name" value="Glyas_Bleomycin-R_OHBP_Dase"/>
</dbReference>
<dbReference type="SUPFAM" id="SSF54593">
    <property type="entry name" value="Glyoxalase/Bleomycin resistance protein/Dihydroxybiphenyl dioxygenase"/>
    <property type="match status" value="2"/>
</dbReference>
<protein>
    <submittedName>
        <fullName evidence="2">VOC family protein</fullName>
    </submittedName>
</protein>
<comment type="caution">
    <text evidence="2">The sequence shown here is derived from an EMBL/GenBank/DDBJ whole genome shotgun (WGS) entry which is preliminary data.</text>
</comment>
<sequence>MPCWADLALAGDTDAVTAFYGAVLGWTFTDDGAAEHHEAVALAGERRVAGLGAPDGSPPGWTLYLGVEDAADVAERLEEAGGMLLHGPDDDGCGGLVVVALDAGGATVGLWESDAPGAAPAWVEAASADPGLTKTFYGTVLGLTHEPTDEPGTTTLHRDGPALGAVVFAGDALPHWLVHFGVSDVDDAVAAAGSSGGLVLEGPGEGLGGRRTVLADPSGARFAVITRT</sequence>
<keyword evidence="3" id="KW-1185">Reference proteome</keyword>
<dbReference type="RefSeq" id="WP_230739775.1">
    <property type="nucleotide sequence ID" value="NZ_JAJNDB010000008.1"/>
</dbReference>
<dbReference type="InterPro" id="IPR037523">
    <property type="entry name" value="VOC_core"/>
</dbReference>
<evidence type="ECO:0000259" key="1">
    <source>
        <dbReference type="PROSITE" id="PS51819"/>
    </source>
</evidence>
<evidence type="ECO:0000313" key="2">
    <source>
        <dbReference type="EMBL" id="MCD2197393.1"/>
    </source>
</evidence>
<dbReference type="PANTHER" id="PTHR33993">
    <property type="entry name" value="GLYOXALASE-RELATED"/>
    <property type="match status" value="1"/>
</dbReference>
<organism evidence="2 3">
    <name type="scientific">Actinomycetospora endophytica</name>
    <dbReference type="NCBI Taxonomy" id="2291215"/>
    <lineage>
        <taxon>Bacteria</taxon>
        <taxon>Bacillati</taxon>
        <taxon>Actinomycetota</taxon>
        <taxon>Actinomycetes</taxon>
        <taxon>Pseudonocardiales</taxon>
        <taxon>Pseudonocardiaceae</taxon>
        <taxon>Actinomycetospora</taxon>
    </lineage>
</organism>
<gene>
    <name evidence="2" type="ORF">LQ327_28880</name>
</gene>
<dbReference type="CDD" id="cd07247">
    <property type="entry name" value="SgaA_N_like"/>
    <property type="match status" value="1"/>
</dbReference>
<dbReference type="Gene3D" id="3.10.180.10">
    <property type="entry name" value="2,3-Dihydroxybiphenyl 1,2-Dioxygenase, domain 1"/>
    <property type="match status" value="2"/>
</dbReference>
<dbReference type="InterPro" id="IPR041581">
    <property type="entry name" value="Glyoxalase_6"/>
</dbReference>
<name>A0ABS8PGK6_9PSEU</name>
<dbReference type="EMBL" id="JAJNDB010000008">
    <property type="protein sequence ID" value="MCD2197393.1"/>
    <property type="molecule type" value="Genomic_DNA"/>
</dbReference>
<dbReference type="Pfam" id="PF00903">
    <property type="entry name" value="Glyoxalase"/>
    <property type="match status" value="1"/>
</dbReference>